<keyword evidence="2" id="KW-1185">Reference proteome</keyword>
<dbReference type="AlphaFoldDB" id="N6X694"/>
<dbReference type="Proteomes" id="UP000013015">
    <property type="component" value="Unassembled WGS sequence"/>
</dbReference>
<dbReference type="EMBL" id="AQHZ01000005">
    <property type="protein sequence ID" value="ENO18897.1"/>
    <property type="molecule type" value="Genomic_DNA"/>
</dbReference>
<gene>
    <name evidence="1" type="primary">mcp</name>
    <name evidence="1" type="ORF">HMPREF9004_0232</name>
</gene>
<proteinExistence type="predicted"/>
<organism evidence="1 2">
    <name type="scientific">Schaalia cardiffensis F0333</name>
    <dbReference type="NCBI Taxonomy" id="888050"/>
    <lineage>
        <taxon>Bacteria</taxon>
        <taxon>Bacillati</taxon>
        <taxon>Actinomycetota</taxon>
        <taxon>Actinomycetes</taxon>
        <taxon>Actinomycetales</taxon>
        <taxon>Actinomycetaceae</taxon>
        <taxon>Schaalia</taxon>
    </lineage>
</organism>
<dbReference type="RefSeq" id="WP_005961860.1">
    <property type="nucleotide sequence ID" value="NZ_CP040505.1"/>
</dbReference>
<sequence>MTDLIINGAALSRARNELSVSAEDLCALQVPDLGEMVLAAAPGSGMEVNYARVRDALMELTREAAARLVETADAIAAFESDMETTDAQIEGHGRGLLQSIGGER</sequence>
<dbReference type="OrthoDB" id="9968159at2"/>
<name>N6X694_9ACTO</name>
<evidence type="ECO:0000313" key="2">
    <source>
        <dbReference type="Proteomes" id="UP000013015"/>
    </source>
</evidence>
<accession>N6X694</accession>
<comment type="caution">
    <text evidence="1">The sequence shown here is derived from an EMBL/GenBank/DDBJ whole genome shotgun (WGS) entry which is preliminary data.</text>
</comment>
<dbReference type="PATRIC" id="fig|888050.3.peg.227"/>
<dbReference type="STRING" id="888050.HMPREF9004_0232"/>
<protein>
    <submittedName>
        <fullName evidence="1">Methyl accepting chemotaxis protein</fullName>
    </submittedName>
</protein>
<evidence type="ECO:0000313" key="1">
    <source>
        <dbReference type="EMBL" id="ENO18897.1"/>
    </source>
</evidence>
<reference evidence="1 2" key="1">
    <citation type="submission" date="2013-03" db="EMBL/GenBank/DDBJ databases">
        <title>Reference genome for the Human Microbiome Project.</title>
        <authorList>
            <person name="Aqrawi P."/>
            <person name="Ayvaz T."/>
            <person name="Bess C."/>
            <person name="Blankenburg K."/>
            <person name="Coyle M."/>
            <person name="Deng J."/>
            <person name="Forbes L."/>
            <person name="Fowler G."/>
            <person name="Francisco L."/>
            <person name="Fu Q."/>
            <person name="Gibbs R."/>
            <person name="Gross S."/>
            <person name="Gubbala S."/>
            <person name="Hale W."/>
            <person name="Hemphill L."/>
            <person name="Highlander S."/>
            <person name="Hirani K."/>
            <person name="Jackson L."/>
            <person name="Jakkamsetti A."/>
            <person name="Javaid M."/>
            <person name="Jayaseelan J.C."/>
            <person name="Jiang H."/>
            <person name="Joshi V."/>
            <person name="Korchina V."/>
            <person name="Kovar C."/>
            <person name="Lara F."/>
            <person name="Lee S."/>
            <person name="Liu Y."/>
            <person name="Mata R."/>
            <person name="Mathew T."/>
            <person name="Munidasa M."/>
            <person name="Muzny D."/>
            <person name="Nazareth L."/>
            <person name="Ngo R."/>
            <person name="Nguyen L."/>
            <person name="Nguyen N."/>
            <person name="Okwuonu G."/>
            <person name="Ongeri F."/>
            <person name="Palculict T."/>
            <person name="Patil S."/>
            <person name="Petrosino J."/>
            <person name="Pham C."/>
            <person name="Pham P."/>
            <person name="Pu L.-L."/>
            <person name="Qin X."/>
            <person name="Qu J."/>
            <person name="Reid J."/>
            <person name="Ross M."/>
            <person name="Ruth R."/>
            <person name="Saada N."/>
            <person name="San Lucas F."/>
            <person name="Santibanez J."/>
            <person name="Shang Y."/>
            <person name="Simmons D."/>
            <person name="Song X.-Z."/>
            <person name="Tang L.-Y."/>
            <person name="Thornton R."/>
            <person name="Warren J."/>
            <person name="Weissenberger G."/>
            <person name="Wilczek-Boney K."/>
            <person name="Worley K."/>
            <person name="Youmans B."/>
            <person name="Zhang J."/>
            <person name="Zhang L."/>
            <person name="Zhao Z."/>
            <person name="Zhou C."/>
            <person name="Zhu D."/>
            <person name="Zhu Y."/>
        </authorList>
    </citation>
    <scope>NUCLEOTIDE SEQUENCE [LARGE SCALE GENOMIC DNA]</scope>
    <source>
        <strain evidence="1 2">F0333</strain>
    </source>
</reference>
<dbReference type="HOGENOM" id="CLU_2244142_0_0_11"/>